<dbReference type="InterPro" id="IPR052940">
    <property type="entry name" value="Carb_Esterase_6"/>
</dbReference>
<accession>A0A167KI84</accession>
<dbReference type="PANTHER" id="PTHR31988:SF19">
    <property type="entry name" value="9-O-ACETYL-N-ACETYLNEURAMINIC ACID DEACETYLASE-RELATED"/>
    <property type="match status" value="1"/>
</dbReference>
<evidence type="ECO:0000313" key="3">
    <source>
        <dbReference type="EMBL" id="OAD68165.1"/>
    </source>
</evidence>
<dbReference type="InterPro" id="IPR005181">
    <property type="entry name" value="SASA"/>
</dbReference>
<dbReference type="EMBL" id="KV440996">
    <property type="protein sequence ID" value="OAD68165.1"/>
    <property type="molecule type" value="Genomic_DNA"/>
</dbReference>
<reference evidence="4" key="1">
    <citation type="submission" date="2015-06" db="EMBL/GenBank/DDBJ databases">
        <title>Expansion of signal transduction pathways in fungi by whole-genome duplication.</title>
        <authorList>
            <consortium name="DOE Joint Genome Institute"/>
            <person name="Corrochano L.M."/>
            <person name="Kuo A."/>
            <person name="Marcet-Houben M."/>
            <person name="Polaino S."/>
            <person name="Salamov A."/>
            <person name="Villalobos J.M."/>
            <person name="Alvarez M.I."/>
            <person name="Avalos J."/>
            <person name="Benito E.P."/>
            <person name="Benoit I."/>
            <person name="Burger G."/>
            <person name="Camino L.P."/>
            <person name="Canovas D."/>
            <person name="Cerda-Olmedo E."/>
            <person name="Cheng J.-F."/>
            <person name="Dominguez A."/>
            <person name="Elias M."/>
            <person name="Eslava A.P."/>
            <person name="Glaser F."/>
            <person name="Grimwood J."/>
            <person name="Gutierrez G."/>
            <person name="Heitman J."/>
            <person name="Henrissat B."/>
            <person name="Iturriaga E.A."/>
            <person name="Lang B.F."/>
            <person name="Lavin J.L."/>
            <person name="Lee S."/>
            <person name="Li W."/>
            <person name="Lindquist E."/>
            <person name="Lopez-Garcia S."/>
            <person name="Luque E.M."/>
            <person name="Marcos A.T."/>
            <person name="Martin J."/>
            <person name="McCluskey K."/>
            <person name="Medina H.R."/>
            <person name="Miralles-Duran A."/>
            <person name="Miyazaki A."/>
            <person name="Munoz-Torres E."/>
            <person name="Oguiza J.A."/>
            <person name="Ohm R."/>
            <person name="Olmedo M."/>
            <person name="Orejas M."/>
            <person name="Ortiz-Castellanos L."/>
            <person name="Pisabarro A.G."/>
            <person name="Rodriguez-Romero J."/>
            <person name="Ruiz-Herrera J."/>
            <person name="Ruiz-Vazquez R."/>
            <person name="Sanz C."/>
            <person name="Schackwitz W."/>
            <person name="Schmutz J."/>
            <person name="Shahriari M."/>
            <person name="Shelest E."/>
            <person name="Silva-Franco F."/>
            <person name="Soanes D."/>
            <person name="Syed K."/>
            <person name="Tagua V.G."/>
            <person name="Talbot N.J."/>
            <person name="Thon M."/>
            <person name="De vries R.P."/>
            <person name="Wiebenga A."/>
            <person name="Yadav J.S."/>
            <person name="Braun E.L."/>
            <person name="Baker S."/>
            <person name="Garre V."/>
            <person name="Horwitz B."/>
            <person name="Torres-Martinez S."/>
            <person name="Idnurm A."/>
            <person name="Herrera-Estrella A."/>
            <person name="Gabaldon T."/>
            <person name="Grigoriev I.V."/>
        </authorList>
    </citation>
    <scope>NUCLEOTIDE SEQUENCE [LARGE SCALE GENOMIC DNA]</scope>
    <source>
        <strain evidence="4">NRRL 1555(-)</strain>
    </source>
</reference>
<keyword evidence="1" id="KW-0378">Hydrolase</keyword>
<dbReference type="GeneID" id="28997985"/>
<dbReference type="STRING" id="763407.A0A167KI84"/>
<name>A0A167KI84_PHYB8</name>
<dbReference type="InterPro" id="IPR036514">
    <property type="entry name" value="SGNH_hydro_sf"/>
</dbReference>
<evidence type="ECO:0000259" key="2">
    <source>
        <dbReference type="Pfam" id="PF03629"/>
    </source>
</evidence>
<dbReference type="SUPFAM" id="SSF52266">
    <property type="entry name" value="SGNH hydrolase"/>
    <property type="match status" value="1"/>
</dbReference>
<organism evidence="3 4">
    <name type="scientific">Phycomyces blakesleeanus (strain ATCC 8743b / DSM 1359 / FGSC 10004 / NBRC 33097 / NRRL 1555)</name>
    <dbReference type="NCBI Taxonomy" id="763407"/>
    <lineage>
        <taxon>Eukaryota</taxon>
        <taxon>Fungi</taxon>
        <taxon>Fungi incertae sedis</taxon>
        <taxon>Mucoromycota</taxon>
        <taxon>Mucoromycotina</taxon>
        <taxon>Mucoromycetes</taxon>
        <taxon>Mucorales</taxon>
        <taxon>Phycomycetaceae</taxon>
        <taxon>Phycomyces</taxon>
    </lineage>
</organism>
<dbReference type="PANTHER" id="PTHR31988">
    <property type="entry name" value="ESTERASE, PUTATIVE (DUF303)-RELATED"/>
    <property type="match status" value="1"/>
</dbReference>
<gene>
    <name evidence="3" type="ORF">PHYBLDRAFT_173656</name>
</gene>
<feature type="domain" description="Sialate O-acetylesterase" evidence="2">
    <location>
        <begin position="54"/>
        <end position="363"/>
    </location>
</feature>
<dbReference type="GO" id="GO:0016787">
    <property type="term" value="F:hydrolase activity"/>
    <property type="evidence" value="ECO:0007669"/>
    <property type="project" value="UniProtKB-KW"/>
</dbReference>
<dbReference type="AlphaFoldDB" id="A0A167KI84"/>
<dbReference type="RefSeq" id="XP_018286205.1">
    <property type="nucleotide sequence ID" value="XM_018437079.1"/>
</dbReference>
<protein>
    <recommendedName>
        <fullName evidence="2">Sialate O-acetylesterase domain-containing protein</fullName>
    </recommendedName>
</protein>
<sequence>MSSSSHVYTSVTSYQVLQRDGNNTATIHLPGQAPQTLGVGGPYTVGNAIQVMVGDVWVMAGQSNMRGYGYILDPVSGESLVTRPLARVHLFGSDEKWTLASEPTHRLALSPRRVHHTLPDPTVRDPTKPSVRGASLGLAFAAKYQAEMNGVPVGLIASAHGGVTIQDWTRSAKDPEQDTLYGAMIGRIKSNGYGNVNGIGSDSSSSSSISISIRNSVAGVLWYQGESNAVTHELADGFYDATKNLIKTCKDDLGDQLPFVVVQIGRHLWDDGTNSIQGWGSVRDDQHNLLLSLTNEARATVTVTATAAEVETMAMAMAMVGEGAGMEVDPTIDVVSSIDCEMDDPVHLSAKGLARVGHRLALAASAIILKTRKDGQSASPRLSEARFQSITLPPSLPQSLPPSLVQGTFPSRPSILVSFVPHDLKWKNTASASASAADIDIDTDTNSNTNANNHINGNGNKRLDVNLAVNGFSLRDSEGNRVYSIIKALVEGPNVRLYISSQAIKAIESREIYVHYGYGKDPICDLETQSGMGLLASSIRIFCE</sequence>
<dbReference type="Proteomes" id="UP000077315">
    <property type="component" value="Unassembled WGS sequence"/>
</dbReference>
<evidence type="ECO:0000256" key="1">
    <source>
        <dbReference type="ARBA" id="ARBA00022801"/>
    </source>
</evidence>
<dbReference type="OrthoDB" id="42638at2759"/>
<dbReference type="Gene3D" id="3.40.50.1110">
    <property type="entry name" value="SGNH hydrolase"/>
    <property type="match status" value="1"/>
</dbReference>
<evidence type="ECO:0000313" key="4">
    <source>
        <dbReference type="Proteomes" id="UP000077315"/>
    </source>
</evidence>
<dbReference type="Pfam" id="PF03629">
    <property type="entry name" value="SASA"/>
    <property type="match status" value="1"/>
</dbReference>
<dbReference type="InParanoid" id="A0A167KI84"/>
<dbReference type="VEuPathDB" id="FungiDB:PHYBLDRAFT_173656"/>
<keyword evidence="4" id="KW-1185">Reference proteome</keyword>
<proteinExistence type="predicted"/>